<feature type="compositionally biased region" description="Basic and acidic residues" evidence="1">
    <location>
        <begin position="643"/>
        <end position="652"/>
    </location>
</feature>
<accession>A0ABR0U4C7</accession>
<evidence type="ECO:0000256" key="1">
    <source>
        <dbReference type="SAM" id="MobiDB-lite"/>
    </source>
</evidence>
<feature type="compositionally biased region" description="Polar residues" evidence="1">
    <location>
        <begin position="616"/>
        <end position="640"/>
    </location>
</feature>
<feature type="region of interest" description="Disordered" evidence="1">
    <location>
        <begin position="42"/>
        <end position="118"/>
    </location>
</feature>
<dbReference type="Proteomes" id="UP001318860">
    <property type="component" value="Unassembled WGS sequence"/>
</dbReference>
<feature type="compositionally biased region" description="Polar residues" evidence="1">
    <location>
        <begin position="50"/>
        <end position="63"/>
    </location>
</feature>
<sequence>MLRNLAFLLLRGNFIYFFDDTETHFVGDQWSTLPGWIHSPSPDRIRGSKTHFQTSLDTSSRTTSHSDPAHSSFSGSSSSSKDVTDPLQAVPINIVPSNREAEGASPSRSGSSDTHTDLPLQDSWELIKSRVCPGEASQISHRYFIPPEYKVVIPERDDRMHSPPPNCLSLHLATLDAGLRFPLNKDLEDIFIRLGLCLTQFAPSAIRQILGFIVLMKHFKVAPSAAHFWSLFSITTSTRTNDRGFFYLTYRPHCKFLAHLPSSSDHWKERFIFIKAPPDRPWRISRAWRFSKPRVHFSDLGECSWAENFISEKLTTYLYDIRELLKEEVLSVVGLSPTVVPRTQSLGMAVKASLVAKVIREQKEKLIAAARSSVSVDEVQAIEPSHEVKFSSHEPLVLESHAPILTIETGGSSDPNGKEKSKSKKKDKDRSQSGSKSKDSGGGKTKKKARIEKAKPSDKEVSIAIREIEDRQKKLALAREQDHIEASRPPRPFSGTRVIPKWDISPESSILKTRVGEDSLELYLGCILPQDQFALSVMPDTKLEDIAAHDLMRNLEKEKSTIETRVWAEYDTRLKQVETKLVELAACAKCYEESLQASEAKWCKKRSSSRSWGSSNANLKPTNSAGSRRTLTRASSTLNWTEEEGKNLEGHEFSFILQDPDLPAEETPPPGDQVHEDGDDLLDVASLLGPTS</sequence>
<organism evidence="2 3">
    <name type="scientific">Rehmannia glutinosa</name>
    <name type="common">Chinese foxglove</name>
    <dbReference type="NCBI Taxonomy" id="99300"/>
    <lineage>
        <taxon>Eukaryota</taxon>
        <taxon>Viridiplantae</taxon>
        <taxon>Streptophyta</taxon>
        <taxon>Embryophyta</taxon>
        <taxon>Tracheophyta</taxon>
        <taxon>Spermatophyta</taxon>
        <taxon>Magnoliopsida</taxon>
        <taxon>eudicotyledons</taxon>
        <taxon>Gunneridae</taxon>
        <taxon>Pentapetalae</taxon>
        <taxon>asterids</taxon>
        <taxon>lamiids</taxon>
        <taxon>Lamiales</taxon>
        <taxon>Orobanchaceae</taxon>
        <taxon>Rehmannieae</taxon>
        <taxon>Rehmannia</taxon>
    </lineage>
</organism>
<feature type="compositionally biased region" description="Low complexity" evidence="1">
    <location>
        <begin position="65"/>
        <end position="80"/>
    </location>
</feature>
<name>A0ABR0U4C7_REHGL</name>
<proteinExistence type="predicted"/>
<keyword evidence="3" id="KW-1185">Reference proteome</keyword>
<feature type="region of interest" description="Disordered" evidence="1">
    <location>
        <begin position="608"/>
        <end position="692"/>
    </location>
</feature>
<feature type="compositionally biased region" description="Basic and acidic residues" evidence="1">
    <location>
        <begin position="451"/>
        <end position="460"/>
    </location>
</feature>
<feature type="compositionally biased region" description="Basic and acidic residues" evidence="1">
    <location>
        <begin position="416"/>
        <end position="441"/>
    </location>
</feature>
<feature type="region of interest" description="Disordered" evidence="1">
    <location>
        <begin position="406"/>
        <end position="460"/>
    </location>
</feature>
<gene>
    <name evidence="2" type="ORF">DH2020_049110</name>
</gene>
<evidence type="ECO:0000313" key="3">
    <source>
        <dbReference type="Proteomes" id="UP001318860"/>
    </source>
</evidence>
<evidence type="ECO:0000313" key="2">
    <source>
        <dbReference type="EMBL" id="KAK6117151.1"/>
    </source>
</evidence>
<comment type="caution">
    <text evidence="2">The sequence shown here is derived from an EMBL/GenBank/DDBJ whole genome shotgun (WGS) entry which is preliminary data.</text>
</comment>
<reference evidence="2 3" key="1">
    <citation type="journal article" date="2021" name="Comput. Struct. Biotechnol. J.">
        <title>De novo genome assembly of the potent medicinal plant Rehmannia glutinosa using nanopore technology.</title>
        <authorList>
            <person name="Ma L."/>
            <person name="Dong C."/>
            <person name="Song C."/>
            <person name="Wang X."/>
            <person name="Zheng X."/>
            <person name="Niu Y."/>
            <person name="Chen S."/>
            <person name="Feng W."/>
        </authorList>
    </citation>
    <scope>NUCLEOTIDE SEQUENCE [LARGE SCALE GENOMIC DNA]</scope>
    <source>
        <strain evidence="2">DH-2019</strain>
    </source>
</reference>
<protein>
    <submittedName>
        <fullName evidence="2">Uncharacterized protein</fullName>
    </submittedName>
</protein>
<dbReference type="EMBL" id="JABTTQ020003472">
    <property type="protein sequence ID" value="KAK6117151.1"/>
    <property type="molecule type" value="Genomic_DNA"/>
</dbReference>